<evidence type="ECO:0000313" key="2">
    <source>
        <dbReference type="Proteomes" id="UP000071065"/>
    </source>
</evidence>
<gene>
    <name evidence="1" type="ORF">EZMO1_0525</name>
</gene>
<protein>
    <submittedName>
        <fullName evidence="1">Uncharacterized protein</fullName>
    </submittedName>
</protein>
<sequence>MKLFYALIFCASTAGAFYVSYILSFRHRCLNLFFSLFILKYQLALATASEDVLHPDVYVMKWAENFGGNYYNKLSRSLTSHSNLLRLNQSGGWFSGYEKQLYEQYKKDHYNQHKKDIDLVNSCPACLVALIRGLDHNLFSIPQHVSLINLLEKLKITRHYFGLASIVLLTQNQEGSTALAPEQRLEAQKWLLDEGEEIKERHNPVTGMKSEIVEYLHQLEMYQTLIPSASQHSNDHSLLLGGSIQQMQIRFIGMIAFYDNYGIPEQHDGYRPYEPISRVMGKVTTLTCDRVVNSGKLTDQVREVDEDYDSVWFEIDQDGMTDISYHQKTHLSTLTEDTAYRAIVHGVRKMCDDEQYFDRKRRSIGGYHPKQKQVVTSYLPEQGVTSYLYHKLKKDYSFVLTDKFKEASCRFLSEHRDHPDTFMTPEKPIGASSIKRPTTKQTVKEWMKARSPCKGKKVCHITTFSSQPNARYQQVAVLQGVEEEIDNLDPTKILVSIGAFGASTEIPIIEALDNLSRTLFMIQRRPKR</sequence>
<dbReference type="EMBL" id="CP013251">
    <property type="protein sequence ID" value="AMO54772.1"/>
    <property type="molecule type" value="Genomic_DNA"/>
</dbReference>
<accession>A0A142B7P6</accession>
<dbReference type="Proteomes" id="UP000071065">
    <property type="component" value="Chromosome"/>
</dbReference>
<dbReference type="KEGG" id="emp:EZMO1_0525"/>
<evidence type="ECO:0000313" key="1">
    <source>
        <dbReference type="EMBL" id="AMO54772.1"/>
    </source>
</evidence>
<dbReference type="RefSeq" id="WP_222842182.1">
    <property type="nucleotide sequence ID" value="NZ_CP013251.1"/>
</dbReference>
<reference evidence="1 2" key="1">
    <citation type="journal article" date="2016" name="Front. Microbiol.">
        <title>Genomic Insight into the Host-Endosymbiont Relationship of Endozoicomonas montiporae CL-33(T) with its Coral Host.</title>
        <authorList>
            <person name="Ding J.-Y."/>
            <person name="Shiu J.-H."/>
            <person name="Chen W.-M."/>
            <person name="Chiang Y.-R."/>
            <person name="Tang S.-L."/>
        </authorList>
    </citation>
    <scope>NUCLEOTIDE SEQUENCE [LARGE SCALE GENOMIC DNA]</scope>
    <source>
        <strain evidence="1 2">CL-33</strain>
    </source>
</reference>
<organism evidence="1 2">
    <name type="scientific">Endozoicomonas montiporae CL-33</name>
    <dbReference type="NCBI Taxonomy" id="570277"/>
    <lineage>
        <taxon>Bacteria</taxon>
        <taxon>Pseudomonadati</taxon>
        <taxon>Pseudomonadota</taxon>
        <taxon>Gammaproteobacteria</taxon>
        <taxon>Oceanospirillales</taxon>
        <taxon>Endozoicomonadaceae</taxon>
        <taxon>Endozoicomonas</taxon>
    </lineage>
</organism>
<name>A0A142B7P6_9GAMM</name>
<proteinExistence type="predicted"/>
<dbReference type="AlphaFoldDB" id="A0A142B7P6"/>
<dbReference type="PATRIC" id="fig|570277.3.peg.566"/>
<dbReference type="STRING" id="570277.EZMO1_0525"/>